<dbReference type="FunFam" id="3.20.20.70:FF:000009">
    <property type="entry name" value="1-(5-phosphoribosyl)-5-[(5-phosphoribosylamino)methylideneamino] imidazole-4-carboxamide isomerase"/>
    <property type="match status" value="1"/>
</dbReference>
<evidence type="ECO:0000256" key="13">
    <source>
        <dbReference type="RuleBase" id="RU003657"/>
    </source>
</evidence>
<dbReference type="PANTHER" id="PTHR43090:SF7">
    <property type="entry name" value="1-(5-PHOSPHORIBOSYL)-5-[(5-PHOSPHORIBOSYLAMINO)METHYLIDENEAMINO] IMIDAZOLE-4-CARBOXAMIDE ISOMERASE"/>
    <property type="match status" value="1"/>
</dbReference>
<evidence type="ECO:0000256" key="3">
    <source>
        <dbReference type="ARBA" id="ARBA00005133"/>
    </source>
</evidence>
<dbReference type="GO" id="GO:0000105">
    <property type="term" value="P:L-histidine biosynthetic process"/>
    <property type="evidence" value="ECO:0007669"/>
    <property type="project" value="UniProtKB-UniRule"/>
</dbReference>
<dbReference type="SUPFAM" id="SSF51366">
    <property type="entry name" value="Ribulose-phoshate binding barrel"/>
    <property type="match status" value="1"/>
</dbReference>
<comment type="pathway">
    <text evidence="3 12">Amino-acid biosynthesis; L-histidine biosynthesis; L-histidine from 5-phospho-alpha-D-ribose 1-diphosphate: step 4/9.</text>
</comment>
<dbReference type="InterPro" id="IPR006062">
    <property type="entry name" value="His_biosynth"/>
</dbReference>
<name>A0A3G3IFR0_9ARCH</name>
<comment type="similarity">
    <text evidence="4 12 13">Belongs to the HisA/HisF family.</text>
</comment>
<dbReference type="GO" id="GO:0005737">
    <property type="term" value="C:cytoplasm"/>
    <property type="evidence" value="ECO:0007669"/>
    <property type="project" value="UniProtKB-SubCell"/>
</dbReference>
<protein>
    <recommendedName>
        <fullName evidence="6 12">1-(5-phosphoribosyl)-5-[(5-phosphoribosylamino)methylideneamino] imidazole-4-carboxamide isomerase</fullName>
        <ecNumber evidence="5 12">5.3.1.16</ecNumber>
    </recommendedName>
    <alternativeName>
        <fullName evidence="11 12">Phosphoribosylformimino-5-aminoimidazole carboxamide ribotide isomerase</fullName>
    </alternativeName>
</protein>
<dbReference type="CDD" id="cd04732">
    <property type="entry name" value="HisA"/>
    <property type="match status" value="1"/>
</dbReference>
<feature type="active site" description="Proton donor" evidence="12">
    <location>
        <position position="128"/>
    </location>
</feature>
<dbReference type="InterPro" id="IPR013785">
    <property type="entry name" value="Aldolase_TIM"/>
</dbReference>
<evidence type="ECO:0000256" key="2">
    <source>
        <dbReference type="ARBA" id="ARBA00004496"/>
    </source>
</evidence>
<organism evidence="14 15">
    <name type="scientific">Methanomethylophilus alvi</name>
    <dbReference type="NCBI Taxonomy" id="1291540"/>
    <lineage>
        <taxon>Archaea</taxon>
        <taxon>Methanobacteriati</taxon>
        <taxon>Thermoplasmatota</taxon>
        <taxon>Thermoplasmata</taxon>
        <taxon>Methanomassiliicoccales</taxon>
        <taxon>Methanomethylophilaceae</taxon>
        <taxon>Methanomethylophilus</taxon>
    </lineage>
</organism>
<dbReference type="EMBL" id="CP017686">
    <property type="protein sequence ID" value="AYQ54667.1"/>
    <property type="molecule type" value="Genomic_DNA"/>
</dbReference>
<dbReference type="Proteomes" id="UP000273278">
    <property type="component" value="Chromosome"/>
</dbReference>
<dbReference type="InterPro" id="IPR044524">
    <property type="entry name" value="Isoase_HisA-like"/>
</dbReference>
<dbReference type="PANTHER" id="PTHR43090">
    <property type="entry name" value="1-(5-PHOSPHORIBOSYL)-5-[(5-PHOSPHORIBOSYLAMINO)METHYLIDENEAMINO] IMIDAZOLE-4-CARBOXAMIDE ISOMERASE"/>
    <property type="match status" value="1"/>
</dbReference>
<evidence type="ECO:0000256" key="9">
    <source>
        <dbReference type="ARBA" id="ARBA00023102"/>
    </source>
</evidence>
<gene>
    <name evidence="12" type="primary">hisA</name>
    <name evidence="14" type="ORF">BKD89_02445</name>
</gene>
<dbReference type="GO" id="GO:0003949">
    <property type="term" value="F:1-(5-phosphoribosyl)-5-[(5-phosphoribosylamino)methylideneamino]imidazole-4-carboxamide isomerase activity"/>
    <property type="evidence" value="ECO:0007669"/>
    <property type="project" value="UniProtKB-UniRule"/>
</dbReference>
<dbReference type="Gene3D" id="3.20.20.70">
    <property type="entry name" value="Aldolase class I"/>
    <property type="match status" value="1"/>
</dbReference>
<proteinExistence type="inferred from homology"/>
<comment type="subcellular location">
    <subcellularLocation>
        <location evidence="2 12">Cytoplasm</location>
    </subcellularLocation>
</comment>
<evidence type="ECO:0000256" key="10">
    <source>
        <dbReference type="ARBA" id="ARBA00023235"/>
    </source>
</evidence>
<evidence type="ECO:0000313" key="14">
    <source>
        <dbReference type="EMBL" id="AYQ54667.1"/>
    </source>
</evidence>
<keyword evidence="8 12" id="KW-0028">Amino-acid biosynthesis</keyword>
<comment type="catalytic activity">
    <reaction evidence="1 12">
        <text>1-(5-phospho-beta-D-ribosyl)-5-[(5-phospho-beta-D-ribosylamino)methylideneamino]imidazole-4-carboxamide = 5-[(5-phospho-1-deoxy-D-ribulos-1-ylimino)methylamino]-1-(5-phospho-beta-D-ribosyl)imidazole-4-carboxamide</text>
        <dbReference type="Rhea" id="RHEA:15469"/>
        <dbReference type="ChEBI" id="CHEBI:58435"/>
        <dbReference type="ChEBI" id="CHEBI:58525"/>
        <dbReference type="EC" id="5.3.1.16"/>
    </reaction>
</comment>
<dbReference type="RefSeq" id="WP_015504390.1">
    <property type="nucleotide sequence ID" value="NZ_CAYARO010000019.1"/>
</dbReference>
<dbReference type="EC" id="5.3.1.16" evidence="5 12"/>
<evidence type="ECO:0000256" key="11">
    <source>
        <dbReference type="ARBA" id="ARBA00030547"/>
    </source>
</evidence>
<evidence type="ECO:0000256" key="8">
    <source>
        <dbReference type="ARBA" id="ARBA00022605"/>
    </source>
</evidence>
<dbReference type="Pfam" id="PF00977">
    <property type="entry name" value="His_biosynth"/>
    <property type="match status" value="1"/>
</dbReference>
<dbReference type="UniPathway" id="UPA00031">
    <property type="reaction ID" value="UER00009"/>
</dbReference>
<dbReference type="OMA" id="EWLHLVD"/>
<keyword evidence="9 12" id="KW-0368">Histidine biosynthesis</keyword>
<dbReference type="GO" id="GO:0000162">
    <property type="term" value="P:L-tryptophan biosynthetic process"/>
    <property type="evidence" value="ECO:0007669"/>
    <property type="project" value="TreeGrafter"/>
</dbReference>
<evidence type="ECO:0000256" key="5">
    <source>
        <dbReference type="ARBA" id="ARBA00012550"/>
    </source>
</evidence>
<keyword evidence="10 12" id="KW-0413">Isomerase</keyword>
<evidence type="ECO:0000256" key="12">
    <source>
        <dbReference type="HAMAP-Rule" id="MF_01014"/>
    </source>
</evidence>
<evidence type="ECO:0000256" key="7">
    <source>
        <dbReference type="ARBA" id="ARBA00022490"/>
    </source>
</evidence>
<sequence length="237" mass="25264">MIVIPAVDVLDHKVVQLVGGVPGSQQVVLPDISETAAKWVSLGAPYLHLVDLDAAFGKEDNSDAFCKVIKECGVPCEVGGGIRSETQIRKYVDAGVDRVIVGTKAVKEPEWLAEMAMKFPGKLVLGLDMKGGKISIKGWQEEVNTSLSSVFEQISKLPLAGVLNTNIDVEGQGKGVDVEANTRFIDACPHDVIVSGGVTTEDDSKVMSEAGAVAAVVGMAIYKGVMKPWEWDTPWEA</sequence>
<evidence type="ECO:0000256" key="6">
    <source>
        <dbReference type="ARBA" id="ARBA00018464"/>
    </source>
</evidence>
<evidence type="ECO:0000256" key="1">
    <source>
        <dbReference type="ARBA" id="ARBA00000901"/>
    </source>
</evidence>
<reference evidence="14 15" key="1">
    <citation type="submission" date="2016-10" db="EMBL/GenBank/DDBJ databases">
        <title>Complete genome of the TMA-utilizing, human hosted archaeon Methanomethylophilus alvus Gen. nov, sp. nov., strain Mx-05, derived from a pure culture.</title>
        <authorList>
            <person name="Brugere J.-F."/>
            <person name="Ben Hania W."/>
            <person name="Chaudhary P.P."/>
            <person name="Gaci N."/>
            <person name="Borrel G."/>
            <person name="Cao Van Tuat L."/>
            <person name="Fardeau M.-L."/>
            <person name="Harris H.M.B."/>
            <person name="O'Toole P.W."/>
            <person name="Ollivier B."/>
        </authorList>
    </citation>
    <scope>NUCLEOTIDE SEQUENCE [LARGE SCALE GENOMIC DNA]</scope>
    <source>
        <strain evidence="14 15">Mx-05</strain>
    </source>
</reference>
<dbReference type="AlphaFoldDB" id="A0A3G3IFR0"/>
<keyword evidence="7 12" id="KW-0963">Cytoplasm</keyword>
<evidence type="ECO:0000313" key="15">
    <source>
        <dbReference type="Proteomes" id="UP000273278"/>
    </source>
</evidence>
<feature type="active site" description="Proton acceptor" evidence="12">
    <location>
        <position position="8"/>
    </location>
</feature>
<dbReference type="HAMAP" id="MF_01014">
    <property type="entry name" value="HisA"/>
    <property type="match status" value="1"/>
</dbReference>
<accession>A0A3G3IFR0</accession>
<evidence type="ECO:0000256" key="4">
    <source>
        <dbReference type="ARBA" id="ARBA00009667"/>
    </source>
</evidence>
<dbReference type="InterPro" id="IPR011060">
    <property type="entry name" value="RibuloseP-bd_barrel"/>
</dbReference>
<dbReference type="GeneID" id="41321291"/>
<dbReference type="InterPro" id="IPR023016">
    <property type="entry name" value="HisA/PriA"/>
</dbReference>